<evidence type="ECO:0000313" key="1">
    <source>
        <dbReference type="EMBL" id="KAG9438947.1"/>
    </source>
</evidence>
<dbReference type="InterPro" id="IPR016169">
    <property type="entry name" value="FAD-bd_PCMH_sub2"/>
</dbReference>
<keyword evidence="2" id="KW-1185">Reference proteome</keyword>
<dbReference type="InterPro" id="IPR036318">
    <property type="entry name" value="FAD-bd_PCMH-like_sf"/>
</dbReference>
<protein>
    <submittedName>
        <fullName evidence="1">Uncharacterized protein</fullName>
    </submittedName>
</protein>
<dbReference type="Gene3D" id="3.40.462.20">
    <property type="match status" value="1"/>
</dbReference>
<name>A0AAV7DU00_ARIFI</name>
<proteinExistence type="predicted"/>
<accession>A0AAV7DU00</accession>
<dbReference type="AlphaFoldDB" id="A0AAV7DU00"/>
<dbReference type="SUPFAM" id="SSF56176">
    <property type="entry name" value="FAD-binding/transporter-associated domain-like"/>
    <property type="match status" value="1"/>
</dbReference>
<dbReference type="Proteomes" id="UP000825729">
    <property type="component" value="Unassembled WGS sequence"/>
</dbReference>
<reference evidence="1 2" key="1">
    <citation type="submission" date="2021-07" db="EMBL/GenBank/DDBJ databases">
        <title>The Aristolochia fimbriata genome: insights into angiosperm evolution, floral development and chemical biosynthesis.</title>
        <authorList>
            <person name="Jiao Y."/>
        </authorList>
    </citation>
    <scope>NUCLEOTIDE SEQUENCE [LARGE SCALE GENOMIC DNA]</scope>
    <source>
        <strain evidence="1">IBCAS-2021</strain>
        <tissue evidence="1">Leaf</tissue>
    </source>
</reference>
<dbReference type="PANTHER" id="PTHR32448">
    <property type="entry name" value="OS08G0158400 PROTEIN"/>
    <property type="match status" value="1"/>
</dbReference>
<evidence type="ECO:0000313" key="2">
    <source>
        <dbReference type="Proteomes" id="UP000825729"/>
    </source>
</evidence>
<dbReference type="GO" id="GO:0050660">
    <property type="term" value="F:flavin adenine dinucleotide binding"/>
    <property type="evidence" value="ECO:0007669"/>
    <property type="project" value="InterPro"/>
</dbReference>
<dbReference type="Gene3D" id="3.30.465.10">
    <property type="match status" value="2"/>
</dbReference>
<comment type="caution">
    <text evidence="1">The sequence shown here is derived from an EMBL/GenBank/DDBJ whole genome shotgun (WGS) entry which is preliminary data.</text>
</comment>
<sequence>MVSSSSLSPILLCLPPLDCIHKCSCDLKPCNFLHYCLTQKFSIPAGAFCTPQTQHPTLTSSNPSSPKRHICLSRHCPLLRGSPVDFQTCFIFFSNVSSATEEALLQCLYNHVGSSSKISQVLFTPNSPSYNSLLEDQEPQLIVQSGGHDSQGLSYLSNEPFMMINLLNFRSVNVNISKDSTAWVQAGATIGEVYHAIAEKSGRSKKQNSAGFIPSFIPWKPQTAPPTHGNELFPELGLERKHCYEVTWIDSVVFFAGLPLGVSSKDSPLMNRTSSLTDMAPLKAKYDLVMEPIPEEGIQGLWDFLLEPFSGTVGLEPLGGKMGEILASEKAICLLLIPYIVYWEDEGESEKRMDWIRRLYQYMTPYVSNSPRGAYICECQGS</sequence>
<dbReference type="EMBL" id="JAINDJ010000008">
    <property type="protein sequence ID" value="KAG9438947.1"/>
    <property type="molecule type" value="Genomic_DNA"/>
</dbReference>
<gene>
    <name evidence="1" type="ORF">H6P81_019112</name>
</gene>
<organism evidence="1 2">
    <name type="scientific">Aristolochia fimbriata</name>
    <name type="common">White veined hardy Dutchman's pipe vine</name>
    <dbReference type="NCBI Taxonomy" id="158543"/>
    <lineage>
        <taxon>Eukaryota</taxon>
        <taxon>Viridiplantae</taxon>
        <taxon>Streptophyta</taxon>
        <taxon>Embryophyta</taxon>
        <taxon>Tracheophyta</taxon>
        <taxon>Spermatophyta</taxon>
        <taxon>Magnoliopsida</taxon>
        <taxon>Magnoliidae</taxon>
        <taxon>Piperales</taxon>
        <taxon>Aristolochiaceae</taxon>
        <taxon>Aristolochia</taxon>
    </lineage>
</organism>